<organism evidence="1 2">
    <name type="scientific">Lishizhenia tianjinensis</name>
    <dbReference type="NCBI Taxonomy" id="477690"/>
    <lineage>
        <taxon>Bacteria</taxon>
        <taxon>Pseudomonadati</taxon>
        <taxon>Bacteroidota</taxon>
        <taxon>Flavobacteriia</taxon>
        <taxon>Flavobacteriales</taxon>
        <taxon>Crocinitomicaceae</taxon>
        <taxon>Lishizhenia</taxon>
    </lineage>
</organism>
<protein>
    <submittedName>
        <fullName evidence="1">Uncharacterized protein</fullName>
    </submittedName>
</protein>
<evidence type="ECO:0000313" key="2">
    <source>
        <dbReference type="Proteomes" id="UP000236454"/>
    </source>
</evidence>
<reference evidence="1 2" key="1">
    <citation type="submission" date="2016-10" db="EMBL/GenBank/DDBJ databases">
        <authorList>
            <person name="de Groot N.N."/>
        </authorList>
    </citation>
    <scope>NUCLEOTIDE SEQUENCE [LARGE SCALE GENOMIC DNA]</scope>
    <source>
        <strain evidence="1 2">CGMCC 1.7005</strain>
    </source>
</reference>
<dbReference type="Proteomes" id="UP000236454">
    <property type="component" value="Unassembled WGS sequence"/>
</dbReference>
<gene>
    <name evidence="1" type="ORF">SAMN05216474_0022</name>
</gene>
<dbReference type="RefSeq" id="WP_090244746.1">
    <property type="nucleotide sequence ID" value="NZ_FPAS01000001.1"/>
</dbReference>
<dbReference type="OrthoDB" id="1467445at2"/>
<evidence type="ECO:0000313" key="1">
    <source>
        <dbReference type="EMBL" id="SFT34786.1"/>
    </source>
</evidence>
<dbReference type="AlphaFoldDB" id="A0A1I6X9E9"/>
<sequence>MNYSFRPQNIEELKSQELLKKGSFLWIFHADKIPPHIGISTENQFYSIKSRGRDFGIATSYVFALIERKKVGSLFVQIKDLKLKEVEDIFQKYSSIPEGSSCLAPINKVIDPNNNFSSVGELLNSLTEKKELLKVYGIHLPEDYEGIPAYGRREIEERIKFLRNVKGR</sequence>
<name>A0A1I6X9E9_9FLAO</name>
<accession>A0A1I6X9E9</accession>
<proteinExistence type="predicted"/>
<dbReference type="EMBL" id="FPAS01000001">
    <property type="protein sequence ID" value="SFT34786.1"/>
    <property type="molecule type" value="Genomic_DNA"/>
</dbReference>
<dbReference type="STRING" id="477690.SAMN05216474_0022"/>
<keyword evidence="2" id="KW-1185">Reference proteome</keyword>